<reference evidence="2" key="1">
    <citation type="journal article" date="2023" name="Mol. Phylogenet. Evol.">
        <title>Genome-scale phylogeny and comparative genomics of the fungal order Sordariales.</title>
        <authorList>
            <person name="Hensen N."/>
            <person name="Bonometti L."/>
            <person name="Westerberg I."/>
            <person name="Brannstrom I.O."/>
            <person name="Guillou S."/>
            <person name="Cros-Aarteil S."/>
            <person name="Calhoun S."/>
            <person name="Haridas S."/>
            <person name="Kuo A."/>
            <person name="Mondo S."/>
            <person name="Pangilinan J."/>
            <person name="Riley R."/>
            <person name="LaButti K."/>
            <person name="Andreopoulos B."/>
            <person name="Lipzen A."/>
            <person name="Chen C."/>
            <person name="Yan M."/>
            <person name="Daum C."/>
            <person name="Ng V."/>
            <person name="Clum A."/>
            <person name="Steindorff A."/>
            <person name="Ohm R.A."/>
            <person name="Martin F."/>
            <person name="Silar P."/>
            <person name="Natvig D.O."/>
            <person name="Lalanne C."/>
            <person name="Gautier V."/>
            <person name="Ament-Velasquez S.L."/>
            <person name="Kruys A."/>
            <person name="Hutchinson M.I."/>
            <person name="Powell A.J."/>
            <person name="Barry K."/>
            <person name="Miller A.N."/>
            <person name="Grigoriev I.V."/>
            <person name="Debuchy R."/>
            <person name="Gladieux P."/>
            <person name="Hiltunen Thoren M."/>
            <person name="Johannesson H."/>
        </authorList>
    </citation>
    <scope>NUCLEOTIDE SEQUENCE</scope>
    <source>
        <strain evidence="2">PSN293</strain>
    </source>
</reference>
<keyword evidence="3" id="KW-1185">Reference proteome</keyword>
<proteinExistence type="predicted"/>
<feature type="compositionally biased region" description="Basic and acidic residues" evidence="1">
    <location>
        <begin position="120"/>
        <end position="129"/>
    </location>
</feature>
<organism evidence="2 3">
    <name type="scientific">Rhypophila decipiens</name>
    <dbReference type="NCBI Taxonomy" id="261697"/>
    <lineage>
        <taxon>Eukaryota</taxon>
        <taxon>Fungi</taxon>
        <taxon>Dikarya</taxon>
        <taxon>Ascomycota</taxon>
        <taxon>Pezizomycotina</taxon>
        <taxon>Sordariomycetes</taxon>
        <taxon>Sordariomycetidae</taxon>
        <taxon>Sordariales</taxon>
        <taxon>Naviculisporaceae</taxon>
        <taxon>Rhypophila</taxon>
    </lineage>
</organism>
<feature type="compositionally biased region" description="Basic and acidic residues" evidence="1">
    <location>
        <begin position="46"/>
        <end position="59"/>
    </location>
</feature>
<dbReference type="EMBL" id="MU858182">
    <property type="protein sequence ID" value="KAK4210188.1"/>
    <property type="molecule type" value="Genomic_DNA"/>
</dbReference>
<comment type="caution">
    <text evidence="2">The sequence shown here is derived from an EMBL/GenBank/DDBJ whole genome shotgun (WGS) entry which is preliminary data.</text>
</comment>
<feature type="region of interest" description="Disordered" evidence="1">
    <location>
        <begin position="1"/>
        <end position="135"/>
    </location>
</feature>
<feature type="compositionally biased region" description="Polar residues" evidence="1">
    <location>
        <begin position="13"/>
        <end position="27"/>
    </location>
</feature>
<dbReference type="Proteomes" id="UP001301769">
    <property type="component" value="Unassembled WGS sequence"/>
</dbReference>
<protein>
    <submittedName>
        <fullName evidence="2">Uncharacterized protein</fullName>
    </submittedName>
</protein>
<gene>
    <name evidence="2" type="ORF">QBC37DRAFT_448732</name>
</gene>
<sequence length="135" mass="15394">MPQGPGLGEQGFAATNRNTLAVENTTRSNKDIFGNGIHKHKSHKQNPREQNSHEQNSHKHEAHKVHHKHNFHKHKPRKSPKSDEPHQHPARPYLIHPSLQDRDDTEPDLYYGESSDDEDGMKIKREVKGEPSGGN</sequence>
<dbReference type="AlphaFoldDB" id="A0AAN7B443"/>
<reference evidence="2" key="2">
    <citation type="submission" date="2023-05" db="EMBL/GenBank/DDBJ databases">
        <authorList>
            <consortium name="Lawrence Berkeley National Laboratory"/>
            <person name="Steindorff A."/>
            <person name="Hensen N."/>
            <person name="Bonometti L."/>
            <person name="Westerberg I."/>
            <person name="Brannstrom I.O."/>
            <person name="Guillou S."/>
            <person name="Cros-Aarteil S."/>
            <person name="Calhoun S."/>
            <person name="Haridas S."/>
            <person name="Kuo A."/>
            <person name="Mondo S."/>
            <person name="Pangilinan J."/>
            <person name="Riley R."/>
            <person name="Labutti K."/>
            <person name="Andreopoulos B."/>
            <person name="Lipzen A."/>
            <person name="Chen C."/>
            <person name="Yanf M."/>
            <person name="Daum C."/>
            <person name="Ng V."/>
            <person name="Clum A."/>
            <person name="Ohm R."/>
            <person name="Martin F."/>
            <person name="Silar P."/>
            <person name="Natvig D."/>
            <person name="Lalanne C."/>
            <person name="Gautier V."/>
            <person name="Ament-Velasquez S.L."/>
            <person name="Kruys A."/>
            <person name="Hutchinson M.I."/>
            <person name="Powell A.J."/>
            <person name="Barry K."/>
            <person name="Miller A.N."/>
            <person name="Grigoriev I.V."/>
            <person name="Debuchy R."/>
            <person name="Gladieux P."/>
            <person name="Thoren M.H."/>
            <person name="Johannesson H."/>
        </authorList>
    </citation>
    <scope>NUCLEOTIDE SEQUENCE</scope>
    <source>
        <strain evidence="2">PSN293</strain>
    </source>
</reference>
<evidence type="ECO:0000256" key="1">
    <source>
        <dbReference type="SAM" id="MobiDB-lite"/>
    </source>
</evidence>
<name>A0AAN7B443_9PEZI</name>
<evidence type="ECO:0000313" key="2">
    <source>
        <dbReference type="EMBL" id="KAK4210188.1"/>
    </source>
</evidence>
<evidence type="ECO:0000313" key="3">
    <source>
        <dbReference type="Proteomes" id="UP001301769"/>
    </source>
</evidence>
<accession>A0AAN7B443</accession>
<feature type="compositionally biased region" description="Basic residues" evidence="1">
    <location>
        <begin position="60"/>
        <end position="79"/>
    </location>
</feature>